<gene>
    <name evidence="2" type="ORF">THAOC_02385</name>
</gene>
<evidence type="ECO:0000256" key="1">
    <source>
        <dbReference type="SAM" id="MobiDB-lite"/>
    </source>
</evidence>
<dbReference type="EMBL" id="AGNL01002676">
    <property type="protein sequence ID" value="EJK75882.1"/>
    <property type="molecule type" value="Genomic_DNA"/>
</dbReference>
<feature type="region of interest" description="Disordered" evidence="1">
    <location>
        <begin position="38"/>
        <end position="70"/>
    </location>
</feature>
<accession>K0TQE0</accession>
<feature type="compositionally biased region" description="Pro residues" evidence="1">
    <location>
        <begin position="104"/>
        <end position="115"/>
    </location>
</feature>
<feature type="compositionally biased region" description="Basic residues" evidence="1">
    <location>
        <begin position="45"/>
        <end position="61"/>
    </location>
</feature>
<organism evidence="2 3">
    <name type="scientific">Thalassiosira oceanica</name>
    <name type="common">Marine diatom</name>
    <dbReference type="NCBI Taxonomy" id="159749"/>
    <lineage>
        <taxon>Eukaryota</taxon>
        <taxon>Sar</taxon>
        <taxon>Stramenopiles</taxon>
        <taxon>Ochrophyta</taxon>
        <taxon>Bacillariophyta</taxon>
        <taxon>Coscinodiscophyceae</taxon>
        <taxon>Thalassiosirophycidae</taxon>
        <taxon>Thalassiosirales</taxon>
        <taxon>Thalassiosiraceae</taxon>
        <taxon>Thalassiosira</taxon>
    </lineage>
</organism>
<reference evidence="2 3" key="1">
    <citation type="journal article" date="2012" name="Genome Biol.">
        <title>Genome and low-iron response of an oceanic diatom adapted to chronic iron limitation.</title>
        <authorList>
            <person name="Lommer M."/>
            <person name="Specht M."/>
            <person name="Roy A.S."/>
            <person name="Kraemer L."/>
            <person name="Andreson R."/>
            <person name="Gutowska M.A."/>
            <person name="Wolf J."/>
            <person name="Bergner S.V."/>
            <person name="Schilhabel M.B."/>
            <person name="Klostermeier U.C."/>
            <person name="Beiko R.G."/>
            <person name="Rosenstiel P."/>
            <person name="Hippler M."/>
            <person name="Laroche J."/>
        </authorList>
    </citation>
    <scope>NUCLEOTIDE SEQUENCE [LARGE SCALE GENOMIC DNA]</scope>
    <source>
        <strain evidence="2 3">CCMP1005</strain>
    </source>
</reference>
<dbReference type="AlphaFoldDB" id="K0TQE0"/>
<name>K0TQE0_THAOC</name>
<dbReference type="OrthoDB" id="53560at2759"/>
<proteinExistence type="predicted"/>
<protein>
    <submittedName>
        <fullName evidence="2">Uncharacterized protein</fullName>
    </submittedName>
</protein>
<evidence type="ECO:0000313" key="3">
    <source>
        <dbReference type="Proteomes" id="UP000266841"/>
    </source>
</evidence>
<sequence length="249" mass="26391">MDGPNSLDIVLHLTILMKMRHHSSIVLSLAALSVLAVPSSAADRPRKRGALRRKRADRQRRRGDVVKGGMLKDGGLEEDVAFWAKLNGRNLQMSAPTGGGGGPPLVPTPTPPVSTPIPTFGSSGGAGPDNPSPEDPAPTPPTPVVASTPFPTYADEPSDPVPSPPSSFNCPAASFVGCTAPDPNNPEDECSAEGAQCNNGNEREFCCSDNCPRLYCTEKEAIQNAEFDTELSMSMRQRKTMSEGEYLGM</sequence>
<dbReference type="Proteomes" id="UP000266841">
    <property type="component" value="Unassembled WGS sequence"/>
</dbReference>
<keyword evidence="3" id="KW-1185">Reference proteome</keyword>
<feature type="region of interest" description="Disordered" evidence="1">
    <location>
        <begin position="93"/>
        <end position="166"/>
    </location>
</feature>
<feature type="compositionally biased region" description="Pro residues" evidence="1">
    <location>
        <begin position="130"/>
        <end position="143"/>
    </location>
</feature>
<evidence type="ECO:0000313" key="2">
    <source>
        <dbReference type="EMBL" id="EJK75882.1"/>
    </source>
</evidence>
<comment type="caution">
    <text evidence="2">The sequence shown here is derived from an EMBL/GenBank/DDBJ whole genome shotgun (WGS) entry which is preliminary data.</text>
</comment>